<organism evidence="8 9">
    <name type="scientific">Francisella sciaenopsi</name>
    <dbReference type="NCBI Taxonomy" id="3055034"/>
    <lineage>
        <taxon>Bacteria</taxon>
        <taxon>Pseudomonadati</taxon>
        <taxon>Pseudomonadota</taxon>
        <taxon>Gammaproteobacteria</taxon>
        <taxon>Thiotrichales</taxon>
        <taxon>Francisellaceae</taxon>
        <taxon>Francisella</taxon>
    </lineage>
</organism>
<dbReference type="PANTHER" id="PTHR24291:SF50">
    <property type="entry name" value="BIFUNCTIONAL ALBAFLAVENONE MONOOXYGENASE_TERPENE SYNTHASE"/>
    <property type="match status" value="1"/>
</dbReference>
<accession>A0ABQ6PEI0</accession>
<dbReference type="InterPro" id="IPR036396">
    <property type="entry name" value="Cyt_P450_sf"/>
</dbReference>
<comment type="similarity">
    <text evidence="1 7">Belongs to the cytochrome P450 family.</text>
</comment>
<comment type="caution">
    <text evidence="8">The sequence shown here is derived from an EMBL/GenBank/DDBJ whole genome shotgun (WGS) entry which is preliminary data.</text>
</comment>
<dbReference type="Proteomes" id="UP001628164">
    <property type="component" value="Unassembled WGS sequence"/>
</dbReference>
<dbReference type="InterPro" id="IPR001128">
    <property type="entry name" value="Cyt_P450"/>
</dbReference>
<evidence type="ECO:0000313" key="8">
    <source>
        <dbReference type="EMBL" id="GMN89307.1"/>
    </source>
</evidence>
<evidence type="ECO:0000256" key="6">
    <source>
        <dbReference type="ARBA" id="ARBA00023033"/>
    </source>
</evidence>
<dbReference type="Pfam" id="PF00067">
    <property type="entry name" value="p450"/>
    <property type="match status" value="1"/>
</dbReference>
<evidence type="ECO:0000256" key="7">
    <source>
        <dbReference type="RuleBase" id="RU000461"/>
    </source>
</evidence>
<dbReference type="InterPro" id="IPR002401">
    <property type="entry name" value="Cyt_P450_E_grp-I"/>
</dbReference>
<keyword evidence="5 7" id="KW-0408">Iron</keyword>
<dbReference type="Gene3D" id="1.10.630.10">
    <property type="entry name" value="Cytochrome P450"/>
    <property type="match status" value="1"/>
</dbReference>
<keyword evidence="3 7" id="KW-0479">Metal-binding</keyword>
<keyword evidence="9" id="KW-1185">Reference proteome</keyword>
<keyword evidence="2 7" id="KW-0349">Heme</keyword>
<dbReference type="EMBL" id="BTHG01000002">
    <property type="protein sequence ID" value="GMN89307.1"/>
    <property type="molecule type" value="Genomic_DNA"/>
</dbReference>
<evidence type="ECO:0000256" key="2">
    <source>
        <dbReference type="ARBA" id="ARBA00022617"/>
    </source>
</evidence>
<keyword evidence="4 7" id="KW-0560">Oxidoreductase</keyword>
<evidence type="ECO:0000256" key="3">
    <source>
        <dbReference type="ARBA" id="ARBA00022723"/>
    </source>
</evidence>
<protein>
    <submittedName>
        <fullName evidence="8">Cytochrome P450</fullName>
    </submittedName>
</protein>
<evidence type="ECO:0000256" key="5">
    <source>
        <dbReference type="ARBA" id="ARBA00023004"/>
    </source>
</evidence>
<evidence type="ECO:0000256" key="1">
    <source>
        <dbReference type="ARBA" id="ARBA00010617"/>
    </source>
</evidence>
<name>A0ABQ6PEI0_9GAMM</name>
<reference evidence="8 9" key="1">
    <citation type="journal article" date="2024" name="Dis. Aquat. Organ.">
        <title>Francisella sciaenopsi sp. nov. isolated from diseased red drum Sciaenops ocellatus in Florida, USA.</title>
        <authorList>
            <person name="Kawahara M."/>
            <person name="Cody T.T."/>
            <person name="Yanong R.P.E."/>
            <person name="Henderson E."/>
            <person name="Yazdi Z."/>
            <person name="Soto E."/>
        </authorList>
    </citation>
    <scope>NUCLEOTIDE SEQUENCE [LARGE SCALE GENOMIC DNA]</scope>
    <source>
        <strain evidence="8 9">R22-20-7</strain>
    </source>
</reference>
<sequence length="458" mass="53808">MMNKIKEKNYNIYAPFPPYYTDEKVPLRKLLKAKSFIEFYKERHYKMKMGYPKKKTGKKEISLCVNEYVLDVLSDYKRYPKSKNLHRLLSPLLGNSIFTTNGDIWRFQRNIMNKSFAALQPKKTFSLMAEATKALIDLIDNKSKDSNIIAIDSMMTYVTANIIFRTIFSIDYSYDNAIRLFNDFNLYQETSYLLNSPYKYILYPYLKYKQKKYVKKIHNQFYPEIAKRYHTDDTNQNNDILGNLILKTDEKTGKKFSQKDLNEQICMLFLAGHETSATALTWALYLISQSEELQKDLYHEVQASLENGKITYSSLRNMPLMTAVFEETLRLYPPVIGLLRQSSEDVVMYNKNLVKPHDEILIPLWIQHRHTDKWDNPMEFNPYRFYNKKSSNVCPVYMPFGKGDRVCIGSAFALQESLLILSTIINKYRLENLTKDVMPIGRVTLKPSQAVNVRFINR</sequence>
<evidence type="ECO:0000313" key="9">
    <source>
        <dbReference type="Proteomes" id="UP001628164"/>
    </source>
</evidence>
<dbReference type="PROSITE" id="PS00086">
    <property type="entry name" value="CYTOCHROME_P450"/>
    <property type="match status" value="1"/>
</dbReference>
<dbReference type="InterPro" id="IPR050196">
    <property type="entry name" value="Cytochrome_P450_Monoox"/>
</dbReference>
<dbReference type="PRINTS" id="PR00385">
    <property type="entry name" value="P450"/>
</dbReference>
<proteinExistence type="inferred from homology"/>
<dbReference type="PRINTS" id="PR00463">
    <property type="entry name" value="EP450I"/>
</dbReference>
<keyword evidence="6 7" id="KW-0503">Monooxygenase</keyword>
<evidence type="ECO:0000256" key="4">
    <source>
        <dbReference type="ARBA" id="ARBA00023002"/>
    </source>
</evidence>
<gene>
    <name evidence="8" type="ORF">fsci_07930</name>
</gene>
<dbReference type="SUPFAM" id="SSF48264">
    <property type="entry name" value="Cytochrome P450"/>
    <property type="match status" value="1"/>
</dbReference>
<dbReference type="RefSeq" id="WP_407877122.1">
    <property type="nucleotide sequence ID" value="NZ_BTHG01000002.1"/>
</dbReference>
<dbReference type="PANTHER" id="PTHR24291">
    <property type="entry name" value="CYTOCHROME P450 FAMILY 4"/>
    <property type="match status" value="1"/>
</dbReference>
<dbReference type="InterPro" id="IPR017972">
    <property type="entry name" value="Cyt_P450_CS"/>
</dbReference>